<gene>
    <name evidence="1" type="ORF">HPC72_03445</name>
</gene>
<keyword evidence="2" id="KW-1185">Reference proteome</keyword>
<reference evidence="1 2" key="1">
    <citation type="submission" date="2020-05" db="EMBL/GenBank/DDBJ databases">
        <title>Actinomyces sp. zg-325.</title>
        <authorList>
            <person name="Yang C."/>
        </authorList>
    </citation>
    <scope>NUCLEOTIDE SEQUENCE [LARGE SCALE GENOMIC DNA]</scope>
    <source>
        <strain evidence="2">zg-325</strain>
    </source>
</reference>
<name>A0A6M8B446_9ACTO</name>
<organism evidence="1 2">
    <name type="scientific">Actinomyces marmotae</name>
    <dbReference type="NCBI Taxonomy" id="2737173"/>
    <lineage>
        <taxon>Bacteria</taxon>
        <taxon>Bacillati</taxon>
        <taxon>Actinomycetota</taxon>
        <taxon>Actinomycetes</taxon>
        <taxon>Actinomycetales</taxon>
        <taxon>Actinomycetaceae</taxon>
        <taxon>Actinomyces</taxon>
    </lineage>
</organism>
<dbReference type="KEGG" id="amam:HPC72_03445"/>
<dbReference type="Proteomes" id="UP000504752">
    <property type="component" value="Chromosome"/>
</dbReference>
<accession>A0A6M8B446</accession>
<protein>
    <submittedName>
        <fullName evidence="1">Uncharacterized protein</fullName>
    </submittedName>
</protein>
<evidence type="ECO:0000313" key="2">
    <source>
        <dbReference type="Proteomes" id="UP000504752"/>
    </source>
</evidence>
<sequence>MARELPDFCSRGPYVGTDDDEGLRSAILTASAEGWEGPATGVVARSLDAATGRQLAQAVKRGVVFSALGREESRLDTMGWAWQVLRMSEEAIASAASPWGYWTASTKNQVSRWRDAASPEESFDPSMMPIVSDPLPGECDAPLVGIGEIGPVLGGAVEALVVAGVDETLAWAGMRRVAELAMSASSRAHTSAAQDPRLADLGYSPAAARRMMTLVKGSRRGTKAPVLGLGPDQLRERAQEVADLVRDSGVPALTT</sequence>
<dbReference type="EMBL" id="CP053642">
    <property type="protein sequence ID" value="QKD79430.1"/>
    <property type="molecule type" value="Genomic_DNA"/>
</dbReference>
<proteinExistence type="predicted"/>
<dbReference type="RefSeq" id="WP_159524442.1">
    <property type="nucleotide sequence ID" value="NZ_CP053642.1"/>
</dbReference>
<dbReference type="AlphaFoldDB" id="A0A6M8B446"/>
<evidence type="ECO:0000313" key="1">
    <source>
        <dbReference type="EMBL" id="QKD79430.1"/>
    </source>
</evidence>